<dbReference type="CDD" id="cd09604">
    <property type="entry name" value="M1_APN_like"/>
    <property type="match status" value="1"/>
</dbReference>
<proteinExistence type="predicted"/>
<name>A0ABZ2YKC0_9BACT</name>
<sequence>MTIRSILGCLLVAAPLATLAQNPGSNHGNRFEQLGTLLSDPNMYRSASGVPGPKYWQQRADYDITAELDEAQRRLIGSETVTYYNNSPDPLTYIWLQLDENEHDPKSDNNSFDGSTMKDRMSSREIGRLLGMEQGHGVNITKVTDASGKPLPYTINQTMMRIEMPQTLAPGAKIVFKIDWWYKIPNRMTIGGRGGYEHFAADGNDLYTMAQWYPRLAVYSDFQGWQNKQFTGRGEFALTFGNFKVKMTVPADHVVGATGECRNYKEMLTPAQFQRWQQAQKAAEPLEIVTLAEAQEAMKGKSTRKKTWIYEATNVRDFAWVASRRLVWDAMGVNIEGKPVMAMSYYGPEAYPLYRRYSTKVVAHTLRSYSNHTIPYPYPVAISVEAANGMEYPMICFNYGRAEADGTYSETTKNGMIGVIIHEVGHNFFPMIVNSDERQWTWMDEGLNTFCQFMAEQEWDSNFPSRRGPAHHIVEYMSMPKDKLEPVMSNSENIIMFGPNAYAKPATALNILRETVMGRELFDYAFREYARRWAFKHPTPADFFRTMEDASAVDLDWFWRGWFFGTEPVDISIDSVKWYRMDAKDPAENNKAAEAAALRENTHIAQTRNKAEGMKYVVDQDTSLQDFYSKWDRYAVTPAQSAAYQQMKASLTPEEKKRYESKKNFYEVTFKNIGGNVMPVIVEWTFADGTKEVDRISAYIWRHNEQEVTKVFAKDKQVVSVQLDPYRETADIDESNNSWPRQATPSRFELFKSERAARGTSTGGNPMQQARQ</sequence>
<dbReference type="InterPro" id="IPR014782">
    <property type="entry name" value="Peptidase_M1_dom"/>
</dbReference>
<evidence type="ECO:0000259" key="2">
    <source>
        <dbReference type="Pfam" id="PF01433"/>
    </source>
</evidence>
<keyword evidence="3" id="KW-0378">Hydrolase</keyword>
<dbReference type="EMBL" id="CP149822">
    <property type="protein sequence ID" value="WZN40161.1"/>
    <property type="molecule type" value="Genomic_DNA"/>
</dbReference>
<keyword evidence="3" id="KW-0645">Protease</keyword>
<dbReference type="GO" id="GO:0004177">
    <property type="term" value="F:aminopeptidase activity"/>
    <property type="evidence" value="ECO:0007669"/>
    <property type="project" value="UniProtKB-KW"/>
</dbReference>
<dbReference type="Proteomes" id="UP001485459">
    <property type="component" value="Chromosome"/>
</dbReference>
<feature type="signal peptide" evidence="1">
    <location>
        <begin position="1"/>
        <end position="20"/>
    </location>
</feature>
<dbReference type="InterPro" id="IPR050344">
    <property type="entry name" value="Peptidase_M1_aminopeptidases"/>
</dbReference>
<evidence type="ECO:0000256" key="1">
    <source>
        <dbReference type="SAM" id="SignalP"/>
    </source>
</evidence>
<keyword evidence="1" id="KW-0732">Signal</keyword>
<dbReference type="PANTHER" id="PTHR11533">
    <property type="entry name" value="PROTEASE M1 ZINC METALLOPROTEASE"/>
    <property type="match status" value="1"/>
</dbReference>
<dbReference type="PANTHER" id="PTHR11533:SF174">
    <property type="entry name" value="PUROMYCIN-SENSITIVE AMINOPEPTIDASE-RELATED"/>
    <property type="match status" value="1"/>
</dbReference>
<organism evidence="3 4">
    <name type="scientific">Chitinophaga pollutisoli</name>
    <dbReference type="NCBI Taxonomy" id="3133966"/>
    <lineage>
        <taxon>Bacteria</taxon>
        <taxon>Pseudomonadati</taxon>
        <taxon>Bacteroidota</taxon>
        <taxon>Chitinophagia</taxon>
        <taxon>Chitinophagales</taxon>
        <taxon>Chitinophagaceae</taxon>
        <taxon>Chitinophaga</taxon>
    </lineage>
</organism>
<accession>A0ABZ2YKC0</accession>
<dbReference type="Gene3D" id="1.10.390.10">
    <property type="entry name" value="Neutral Protease Domain 2"/>
    <property type="match status" value="1"/>
</dbReference>
<gene>
    <name evidence="3" type="ORF">WJU16_19520</name>
</gene>
<feature type="domain" description="Peptidase M1 membrane alanine aminopeptidase" evidence="2">
    <location>
        <begin position="367"/>
        <end position="562"/>
    </location>
</feature>
<dbReference type="SUPFAM" id="SSF55486">
    <property type="entry name" value="Metalloproteases ('zincins'), catalytic domain"/>
    <property type="match status" value="1"/>
</dbReference>
<dbReference type="EC" id="3.4.11.-" evidence="3"/>
<reference evidence="4" key="1">
    <citation type="submission" date="2024-03" db="EMBL/GenBank/DDBJ databases">
        <title>Chitinophaga horti sp. nov., isolated from garden soil.</title>
        <authorList>
            <person name="Lee D.S."/>
            <person name="Han D.M."/>
            <person name="Baek J.H."/>
            <person name="Choi D.G."/>
            <person name="Jeon J.H."/>
            <person name="Jeon C.O."/>
        </authorList>
    </citation>
    <scope>NUCLEOTIDE SEQUENCE [LARGE SCALE GENOMIC DNA]</scope>
    <source>
        <strain evidence="4">GPA1</strain>
    </source>
</reference>
<dbReference type="Pfam" id="PF01433">
    <property type="entry name" value="Peptidase_M1"/>
    <property type="match status" value="1"/>
</dbReference>
<feature type="chain" id="PRO_5045270468" evidence="1">
    <location>
        <begin position="21"/>
        <end position="772"/>
    </location>
</feature>
<dbReference type="RefSeq" id="WP_341835092.1">
    <property type="nucleotide sequence ID" value="NZ_CP149822.1"/>
</dbReference>
<keyword evidence="3" id="KW-0031">Aminopeptidase</keyword>
<evidence type="ECO:0000313" key="4">
    <source>
        <dbReference type="Proteomes" id="UP001485459"/>
    </source>
</evidence>
<evidence type="ECO:0000313" key="3">
    <source>
        <dbReference type="EMBL" id="WZN40161.1"/>
    </source>
</evidence>
<protein>
    <submittedName>
        <fullName evidence="3">M1 family metallopeptidase</fullName>
        <ecNumber evidence="3">3.4.11.-</ecNumber>
    </submittedName>
</protein>
<keyword evidence="4" id="KW-1185">Reference proteome</keyword>
<dbReference type="InterPro" id="IPR027268">
    <property type="entry name" value="Peptidase_M4/M1_CTD_sf"/>
</dbReference>